<gene>
    <name evidence="1" type="ORF">PATL70BA_1091</name>
</gene>
<evidence type="ECO:0000313" key="1">
    <source>
        <dbReference type="EMBL" id="VDN46965.1"/>
    </source>
</evidence>
<accession>A0A3P7NVP1</accession>
<reference evidence="1 2" key="1">
    <citation type="submission" date="2018-09" db="EMBL/GenBank/DDBJ databases">
        <authorList>
            <person name="Postec A."/>
        </authorList>
    </citation>
    <scope>NUCLEOTIDE SEQUENCE [LARGE SCALE GENOMIC DNA]</scope>
    <source>
        <strain evidence="1">70B-A</strain>
    </source>
</reference>
<dbReference type="AlphaFoldDB" id="A0A3P7NVP1"/>
<organism evidence="1 2">
    <name type="scientific">Petrocella atlantisensis</name>
    <dbReference type="NCBI Taxonomy" id="2173034"/>
    <lineage>
        <taxon>Bacteria</taxon>
        <taxon>Bacillati</taxon>
        <taxon>Bacillota</taxon>
        <taxon>Clostridia</taxon>
        <taxon>Lachnospirales</taxon>
        <taxon>Vallitaleaceae</taxon>
        <taxon>Petrocella</taxon>
    </lineage>
</organism>
<proteinExistence type="predicted"/>
<sequence length="45" mass="5177">MKINTNFQILDPHGSQTLDLIVINLYDNYTLLTNHLSSSFFLIAH</sequence>
<dbReference type="EMBL" id="LR130778">
    <property type="protein sequence ID" value="VDN46965.1"/>
    <property type="molecule type" value="Genomic_DNA"/>
</dbReference>
<keyword evidence="2" id="KW-1185">Reference proteome</keyword>
<evidence type="ECO:0000313" key="2">
    <source>
        <dbReference type="Proteomes" id="UP000279029"/>
    </source>
</evidence>
<dbReference type="KEGG" id="cbar:PATL70BA_1091"/>
<dbReference type="Proteomes" id="UP000279029">
    <property type="component" value="Chromosome"/>
</dbReference>
<name>A0A3P7NVP1_9FIRM</name>
<protein>
    <submittedName>
        <fullName evidence="1">Uncharacterized protein</fullName>
    </submittedName>
</protein>